<evidence type="ECO:0000313" key="2">
    <source>
        <dbReference type="Proteomes" id="UP000015105"/>
    </source>
</evidence>
<dbReference type="Proteomes" id="UP000015105">
    <property type="component" value="Chromosome 6D"/>
</dbReference>
<proteinExistence type="predicted"/>
<accession>A0A453NVU0</accession>
<protein>
    <submittedName>
        <fullName evidence="1">Uncharacterized protein</fullName>
    </submittedName>
</protein>
<sequence>QFPRPGAPFPLYPSARYEKLELCLHISEWDMRDMIPTRAQTETVCQGGVPPHVSLTQYGDRLNSSWRWRFFSVNLSRSLDRWKAQCLPWT</sequence>
<organism evidence="1 2">
    <name type="scientific">Aegilops tauschii subsp. strangulata</name>
    <name type="common">Goatgrass</name>
    <dbReference type="NCBI Taxonomy" id="200361"/>
    <lineage>
        <taxon>Eukaryota</taxon>
        <taxon>Viridiplantae</taxon>
        <taxon>Streptophyta</taxon>
        <taxon>Embryophyta</taxon>
        <taxon>Tracheophyta</taxon>
        <taxon>Spermatophyta</taxon>
        <taxon>Magnoliopsida</taxon>
        <taxon>Liliopsida</taxon>
        <taxon>Poales</taxon>
        <taxon>Poaceae</taxon>
        <taxon>BOP clade</taxon>
        <taxon>Pooideae</taxon>
        <taxon>Triticodae</taxon>
        <taxon>Triticeae</taxon>
        <taxon>Triticinae</taxon>
        <taxon>Aegilops</taxon>
    </lineage>
</organism>
<keyword evidence="2" id="KW-1185">Reference proteome</keyword>
<reference evidence="1" key="4">
    <citation type="submission" date="2019-03" db="UniProtKB">
        <authorList>
            <consortium name="EnsemblPlants"/>
        </authorList>
    </citation>
    <scope>IDENTIFICATION</scope>
</reference>
<dbReference type="Gramene" id="AET6Gv20499100.3">
    <property type="protein sequence ID" value="AET6Gv20499100.3"/>
    <property type="gene ID" value="AET6Gv20499100"/>
</dbReference>
<reference evidence="1" key="3">
    <citation type="journal article" date="2017" name="Nature">
        <title>Genome sequence of the progenitor of the wheat D genome Aegilops tauschii.</title>
        <authorList>
            <person name="Luo M.C."/>
            <person name="Gu Y.Q."/>
            <person name="Puiu D."/>
            <person name="Wang H."/>
            <person name="Twardziok S.O."/>
            <person name="Deal K.R."/>
            <person name="Huo N."/>
            <person name="Zhu T."/>
            <person name="Wang L."/>
            <person name="Wang Y."/>
            <person name="McGuire P.E."/>
            <person name="Liu S."/>
            <person name="Long H."/>
            <person name="Ramasamy R.K."/>
            <person name="Rodriguez J.C."/>
            <person name="Van S.L."/>
            <person name="Yuan L."/>
            <person name="Wang Z."/>
            <person name="Xia Z."/>
            <person name="Xiao L."/>
            <person name="Anderson O.D."/>
            <person name="Ouyang S."/>
            <person name="Liang Y."/>
            <person name="Zimin A.V."/>
            <person name="Pertea G."/>
            <person name="Qi P."/>
            <person name="Bennetzen J.L."/>
            <person name="Dai X."/>
            <person name="Dawson M.W."/>
            <person name="Muller H.G."/>
            <person name="Kugler K."/>
            <person name="Rivarola-Duarte L."/>
            <person name="Spannagl M."/>
            <person name="Mayer K.F.X."/>
            <person name="Lu F.H."/>
            <person name="Bevan M.W."/>
            <person name="Leroy P."/>
            <person name="Li P."/>
            <person name="You F.M."/>
            <person name="Sun Q."/>
            <person name="Liu Z."/>
            <person name="Lyons E."/>
            <person name="Wicker T."/>
            <person name="Salzberg S.L."/>
            <person name="Devos K.M."/>
            <person name="Dvorak J."/>
        </authorList>
    </citation>
    <scope>NUCLEOTIDE SEQUENCE [LARGE SCALE GENOMIC DNA]</scope>
    <source>
        <strain evidence="1">cv. AL8/78</strain>
    </source>
</reference>
<reference evidence="2" key="1">
    <citation type="journal article" date="2014" name="Science">
        <title>Ancient hybridizations among the ancestral genomes of bread wheat.</title>
        <authorList>
            <consortium name="International Wheat Genome Sequencing Consortium,"/>
            <person name="Marcussen T."/>
            <person name="Sandve S.R."/>
            <person name="Heier L."/>
            <person name="Spannagl M."/>
            <person name="Pfeifer M."/>
            <person name="Jakobsen K.S."/>
            <person name="Wulff B.B."/>
            <person name="Steuernagel B."/>
            <person name="Mayer K.F."/>
            <person name="Olsen O.A."/>
        </authorList>
    </citation>
    <scope>NUCLEOTIDE SEQUENCE [LARGE SCALE GENOMIC DNA]</scope>
    <source>
        <strain evidence="2">cv. AL8/78</strain>
    </source>
</reference>
<reference evidence="1" key="5">
    <citation type="journal article" date="2021" name="G3 (Bethesda)">
        <title>Aegilops tauschii genome assembly Aet v5.0 features greater sequence contiguity and improved annotation.</title>
        <authorList>
            <person name="Wang L."/>
            <person name="Zhu T."/>
            <person name="Rodriguez J.C."/>
            <person name="Deal K.R."/>
            <person name="Dubcovsky J."/>
            <person name="McGuire P.E."/>
            <person name="Lux T."/>
            <person name="Spannagl M."/>
            <person name="Mayer K.F.X."/>
            <person name="Baldrich P."/>
            <person name="Meyers B.C."/>
            <person name="Huo N."/>
            <person name="Gu Y.Q."/>
            <person name="Zhou H."/>
            <person name="Devos K.M."/>
            <person name="Bennetzen J.L."/>
            <person name="Unver T."/>
            <person name="Budak H."/>
            <person name="Gulick P.J."/>
            <person name="Galiba G."/>
            <person name="Kalapos B."/>
            <person name="Nelson D.R."/>
            <person name="Li P."/>
            <person name="You F.M."/>
            <person name="Luo M.C."/>
            <person name="Dvorak J."/>
        </authorList>
    </citation>
    <scope>NUCLEOTIDE SEQUENCE [LARGE SCALE GENOMIC DNA]</scope>
    <source>
        <strain evidence="1">cv. AL8/78</strain>
    </source>
</reference>
<evidence type="ECO:0000313" key="1">
    <source>
        <dbReference type="EnsemblPlants" id="AET6Gv20499100.3"/>
    </source>
</evidence>
<dbReference type="EnsemblPlants" id="AET6Gv20499100.3">
    <property type="protein sequence ID" value="AET6Gv20499100.3"/>
    <property type="gene ID" value="AET6Gv20499100"/>
</dbReference>
<dbReference type="AlphaFoldDB" id="A0A453NVU0"/>
<reference evidence="2" key="2">
    <citation type="journal article" date="2017" name="Nat. Plants">
        <title>The Aegilops tauschii genome reveals multiple impacts of transposons.</title>
        <authorList>
            <person name="Zhao G."/>
            <person name="Zou C."/>
            <person name="Li K."/>
            <person name="Wang K."/>
            <person name="Li T."/>
            <person name="Gao L."/>
            <person name="Zhang X."/>
            <person name="Wang H."/>
            <person name="Yang Z."/>
            <person name="Liu X."/>
            <person name="Jiang W."/>
            <person name="Mao L."/>
            <person name="Kong X."/>
            <person name="Jiao Y."/>
            <person name="Jia J."/>
        </authorList>
    </citation>
    <scope>NUCLEOTIDE SEQUENCE [LARGE SCALE GENOMIC DNA]</scope>
    <source>
        <strain evidence="2">cv. AL8/78</strain>
    </source>
</reference>
<name>A0A453NVU0_AEGTS</name>